<gene>
    <name evidence="2" type="ORF">RI060_39470</name>
</gene>
<keyword evidence="3" id="KW-1185">Reference proteome</keyword>
<evidence type="ECO:0000313" key="2">
    <source>
        <dbReference type="EMBL" id="WND24004.1"/>
    </source>
</evidence>
<dbReference type="Proteomes" id="UP001249394">
    <property type="component" value="Chromosome"/>
</dbReference>
<feature type="domain" description="Beta-xylosidase C-terminal Concanavalin A-like" evidence="1">
    <location>
        <begin position="4"/>
        <end position="33"/>
    </location>
</feature>
<protein>
    <recommendedName>
        <fullName evidence="1">Beta-xylosidase C-terminal Concanavalin A-like domain-containing protein</fullName>
    </recommendedName>
</protein>
<name>A0ABY9UNU5_STRVL</name>
<evidence type="ECO:0000259" key="1">
    <source>
        <dbReference type="Pfam" id="PF17851"/>
    </source>
</evidence>
<dbReference type="InterPro" id="IPR013320">
    <property type="entry name" value="ConA-like_dom_sf"/>
</dbReference>
<dbReference type="EMBL" id="CP134213">
    <property type="protein sequence ID" value="WND24004.1"/>
    <property type="molecule type" value="Genomic_DNA"/>
</dbReference>
<dbReference type="SUPFAM" id="SSF49899">
    <property type="entry name" value="Concanavalin A-like lectins/glucanases"/>
    <property type="match status" value="1"/>
</dbReference>
<evidence type="ECO:0000313" key="3">
    <source>
        <dbReference type="Proteomes" id="UP001249394"/>
    </source>
</evidence>
<accession>A0ABY9UNU5</accession>
<dbReference type="Gene3D" id="2.60.120.200">
    <property type="match status" value="1"/>
</dbReference>
<proteinExistence type="predicted"/>
<reference evidence="2 3" key="1">
    <citation type="submission" date="2023-09" db="EMBL/GenBank/DDBJ databases">
        <title>The genome sequence of Streptomyces anthocyanicus.</title>
        <authorList>
            <person name="Mo P."/>
        </authorList>
    </citation>
    <scope>NUCLEOTIDE SEQUENCE [LARGE SCALE GENOMIC DNA]</scope>
    <source>
        <strain evidence="2 3">JCM 4387</strain>
    </source>
</reference>
<sequence>MRALGFTGAFAGLWAWGLTGGGHHADFDEVRYRAGLDLDRSAVNL</sequence>
<dbReference type="Pfam" id="PF17851">
    <property type="entry name" value="GH43_C2"/>
    <property type="match status" value="1"/>
</dbReference>
<dbReference type="InterPro" id="IPR041542">
    <property type="entry name" value="GH43_C2"/>
</dbReference>
<organism evidence="2 3">
    <name type="scientific">Streptomyces violaceus</name>
    <name type="common">Streptomyces venezuelae</name>
    <dbReference type="NCBI Taxonomy" id="1936"/>
    <lineage>
        <taxon>Bacteria</taxon>
        <taxon>Bacillati</taxon>
        <taxon>Actinomycetota</taxon>
        <taxon>Actinomycetes</taxon>
        <taxon>Kitasatosporales</taxon>
        <taxon>Streptomycetaceae</taxon>
        <taxon>Streptomyces</taxon>
    </lineage>
</organism>